<proteinExistence type="predicted"/>
<dbReference type="HOGENOM" id="CLU_3128967_0_0_10"/>
<name>H1HJX4_9BACT</name>
<comment type="caution">
    <text evidence="2">The sequence shown here is derived from an EMBL/GenBank/DDBJ whole genome shotgun (WGS) entry which is preliminary data.</text>
</comment>
<feature type="non-terminal residue" evidence="2">
    <location>
        <position position="1"/>
    </location>
</feature>
<evidence type="ECO:0000256" key="1">
    <source>
        <dbReference type="SAM" id="MobiDB-lite"/>
    </source>
</evidence>
<evidence type="ECO:0000313" key="2">
    <source>
        <dbReference type="EMBL" id="EHO73894.1"/>
    </source>
</evidence>
<dbReference type="EMBL" id="AGEK01000014">
    <property type="protein sequence ID" value="EHO73894.1"/>
    <property type="molecule type" value="Genomic_DNA"/>
</dbReference>
<protein>
    <submittedName>
        <fullName evidence="2">Uncharacterized protein</fullName>
    </submittedName>
</protein>
<reference evidence="2 3" key="1">
    <citation type="submission" date="2011-12" db="EMBL/GenBank/DDBJ databases">
        <title>The Genome Sequence of Prevotella maculosa OT 289.</title>
        <authorList>
            <consortium name="The Broad Institute Genome Sequencing Platform"/>
            <person name="Earl A."/>
            <person name="Ward D."/>
            <person name="Feldgarden M."/>
            <person name="Gevers D."/>
            <person name="Izard J."/>
            <person name="Blanton J.M."/>
            <person name="Mathney J."/>
            <person name="Tanner A.C."/>
            <person name="Dewhirst F.E."/>
            <person name="Young S.K."/>
            <person name="Zeng Q."/>
            <person name="Gargeya S."/>
            <person name="Fitzgerald M."/>
            <person name="Haas B."/>
            <person name="Abouelleil A."/>
            <person name="Alvarado L."/>
            <person name="Arachchi H.M."/>
            <person name="Berlin A."/>
            <person name="Chapman S.B."/>
            <person name="Gearin G."/>
            <person name="Goldberg J."/>
            <person name="Griggs A."/>
            <person name="Gujja S."/>
            <person name="Hansen M."/>
            <person name="Heiman D."/>
            <person name="Howarth C."/>
            <person name="Larimer J."/>
            <person name="Lui A."/>
            <person name="MacDonald P.J.P."/>
            <person name="McCowen C."/>
            <person name="Montmayeur A."/>
            <person name="Murphy C."/>
            <person name="Neiman D."/>
            <person name="Pearson M."/>
            <person name="Priest M."/>
            <person name="Roberts A."/>
            <person name="Saif S."/>
            <person name="Shea T."/>
            <person name="Sisk P."/>
            <person name="Stolte C."/>
            <person name="Sykes S."/>
            <person name="Wortman J."/>
            <person name="Nusbaum C."/>
            <person name="Birren B."/>
        </authorList>
    </citation>
    <scope>NUCLEOTIDE SEQUENCE [LARGE SCALE GENOMIC DNA]</scope>
    <source>
        <strain evidence="2 3">OT 289</strain>
    </source>
</reference>
<gene>
    <name evidence="2" type="ORF">HMPREF9944_00468</name>
</gene>
<dbReference type="Proteomes" id="UP000003167">
    <property type="component" value="Unassembled WGS sequence"/>
</dbReference>
<keyword evidence="3" id="KW-1185">Reference proteome</keyword>
<dbReference type="AlphaFoldDB" id="H1HJX4"/>
<sequence length="50" mass="5430">QAVSGQHQHIGQGGTFGNAKRGSDEEWEETSPNPSEGGENTLPSYNVWEE</sequence>
<feature type="region of interest" description="Disordered" evidence="1">
    <location>
        <begin position="1"/>
        <end position="50"/>
    </location>
</feature>
<organism evidence="2 3">
    <name type="scientific">Segatella maculosa OT 289</name>
    <dbReference type="NCBI Taxonomy" id="999422"/>
    <lineage>
        <taxon>Bacteria</taxon>
        <taxon>Pseudomonadati</taxon>
        <taxon>Bacteroidota</taxon>
        <taxon>Bacteroidia</taxon>
        <taxon>Bacteroidales</taxon>
        <taxon>Prevotellaceae</taxon>
        <taxon>Segatella</taxon>
    </lineage>
</organism>
<accession>H1HJX4</accession>
<evidence type="ECO:0000313" key="3">
    <source>
        <dbReference type="Proteomes" id="UP000003167"/>
    </source>
</evidence>